<evidence type="ECO:0000256" key="3">
    <source>
        <dbReference type="ARBA" id="ARBA00032374"/>
    </source>
</evidence>
<comment type="similarity">
    <text evidence="1">Belongs to the IST1 family.</text>
</comment>
<dbReference type="STRING" id="48709.A0A1D2MXU2"/>
<comment type="function">
    <text evidence="4">ESCRT-III-like protein involved in cytokinesis, nuclear envelope reassembly and endosomal tubulation. Is required for efficient abscission during cytokinesis. Involved in recruiting VPS4A and/or VPS4B to the midbody of dividing cells. During late anaphase, involved in nuclear envelope reassembly and mitotic spindle disassembly together with the ESCRT-III complex: IST1 acts by mediating the recruitment of SPAST to the nuclear membrane, leading to microtubule severing. Recruited to the reforming nuclear envelope (NE) during anaphase by LEMD2. Regulates early endosomal tubulation together with the ESCRT-III complex by mediating the recruitment of SPAST.</text>
</comment>
<dbReference type="GO" id="GO:0015031">
    <property type="term" value="P:protein transport"/>
    <property type="evidence" value="ECO:0007669"/>
    <property type="project" value="InterPro"/>
</dbReference>
<dbReference type="Proteomes" id="UP000094527">
    <property type="component" value="Unassembled WGS sequence"/>
</dbReference>
<dbReference type="Pfam" id="PF03398">
    <property type="entry name" value="Ist1"/>
    <property type="match status" value="1"/>
</dbReference>
<dbReference type="InterPro" id="IPR042277">
    <property type="entry name" value="IST1-like"/>
</dbReference>
<feature type="compositionally biased region" description="Low complexity" evidence="6">
    <location>
        <begin position="223"/>
        <end position="233"/>
    </location>
</feature>
<protein>
    <recommendedName>
        <fullName evidence="2">IST1 homolog</fullName>
    </recommendedName>
    <alternativeName>
        <fullName evidence="3">Charged multivesicular body protein 8</fullName>
    </alternativeName>
</protein>
<organism evidence="7 8">
    <name type="scientific">Orchesella cincta</name>
    <name type="common">Springtail</name>
    <name type="synonym">Podura cincta</name>
    <dbReference type="NCBI Taxonomy" id="48709"/>
    <lineage>
        <taxon>Eukaryota</taxon>
        <taxon>Metazoa</taxon>
        <taxon>Ecdysozoa</taxon>
        <taxon>Arthropoda</taxon>
        <taxon>Hexapoda</taxon>
        <taxon>Collembola</taxon>
        <taxon>Entomobryomorpha</taxon>
        <taxon>Entomobryoidea</taxon>
        <taxon>Orchesellidae</taxon>
        <taxon>Orchesellinae</taxon>
        <taxon>Orchesella</taxon>
    </lineage>
</organism>
<evidence type="ECO:0000256" key="4">
    <source>
        <dbReference type="ARBA" id="ARBA00046124"/>
    </source>
</evidence>
<name>A0A1D2MXU2_ORCCI</name>
<feature type="region of interest" description="Disordered" evidence="6">
    <location>
        <begin position="187"/>
        <end position="233"/>
    </location>
</feature>
<accession>A0A1D2MXU2</accession>
<dbReference type="PANTHER" id="PTHR12161">
    <property type="entry name" value="IST1 FAMILY MEMBER"/>
    <property type="match status" value="1"/>
</dbReference>
<keyword evidence="8" id="KW-1185">Reference proteome</keyword>
<dbReference type="InterPro" id="IPR005061">
    <property type="entry name" value="Ist1"/>
</dbReference>
<evidence type="ECO:0000256" key="5">
    <source>
        <dbReference type="ARBA" id="ARBA00046920"/>
    </source>
</evidence>
<sequence>MKLAEAVSSLIWWLPLQTDVNELKLIGDQLTTKYGKPYGLACRENAVGTVSTKLMQKLSVQAPPKILVERYLIEISKNYNVLYEPDHRVFHEADELLIDEEVVQAVVDLVLVVEGGGGGSTAPPMQEPGYPYMPMPPNPAGNPPAYTPFSYPEVPPIDKSQFQNSFPDSGLNIPPKHDLSGFGMQMPPSHQSHGLPSDKELNFNFTNNVDPRPKPAPRSKLTPNNDDGSLDLPDLPELPSVPLMIRLTPGVVVVTSVGQGQGQISIPTTSQMMKMILTLMTLHEDLKS</sequence>
<comment type="caution">
    <text evidence="7">The sequence shown here is derived from an EMBL/GenBank/DDBJ whole genome shotgun (WGS) entry which is preliminary data.</text>
</comment>
<gene>
    <name evidence="7" type="ORF">Ocin01_08818</name>
</gene>
<dbReference type="PANTHER" id="PTHR12161:SF5">
    <property type="entry name" value="IST1 HOMOLOG"/>
    <property type="match status" value="1"/>
</dbReference>
<comment type="subunit">
    <text evidence="5">Interacts with CHMP1A, CHMP1B, VPS4A and VTA1. Interacts with SPAST, STAMBP, and USP8. May interact with VPS37B. May associate with the ESCRT-I complex. Interacts with MITD1, in competition with VSP4. Interacts with SPART (via MIT domain); leading to the recruitment of SPART to midbodies. Interacts with SPAST.</text>
</comment>
<evidence type="ECO:0000313" key="8">
    <source>
        <dbReference type="Proteomes" id="UP000094527"/>
    </source>
</evidence>
<evidence type="ECO:0000256" key="2">
    <source>
        <dbReference type="ARBA" id="ARBA00014513"/>
    </source>
</evidence>
<dbReference type="Gene3D" id="1.20.1260.60">
    <property type="entry name" value="Vacuolar protein sorting-associated protein Ist1"/>
    <property type="match status" value="1"/>
</dbReference>
<evidence type="ECO:0000256" key="6">
    <source>
        <dbReference type="SAM" id="MobiDB-lite"/>
    </source>
</evidence>
<proteinExistence type="inferred from homology"/>
<dbReference type="AlphaFoldDB" id="A0A1D2MXU2"/>
<reference evidence="7 8" key="1">
    <citation type="journal article" date="2016" name="Genome Biol. Evol.">
        <title>Gene Family Evolution Reflects Adaptation to Soil Environmental Stressors in the Genome of the Collembolan Orchesella cincta.</title>
        <authorList>
            <person name="Faddeeva-Vakhrusheva A."/>
            <person name="Derks M.F."/>
            <person name="Anvar S.Y."/>
            <person name="Agamennone V."/>
            <person name="Suring W."/>
            <person name="Smit S."/>
            <person name="van Straalen N.M."/>
            <person name="Roelofs D."/>
        </authorList>
    </citation>
    <scope>NUCLEOTIDE SEQUENCE [LARGE SCALE GENOMIC DNA]</scope>
    <source>
        <tissue evidence="7">Mixed pool</tissue>
    </source>
</reference>
<dbReference type="OrthoDB" id="29853at2759"/>
<dbReference type="EMBL" id="LJIJ01000400">
    <property type="protein sequence ID" value="ODM97866.1"/>
    <property type="molecule type" value="Genomic_DNA"/>
</dbReference>
<evidence type="ECO:0000313" key="7">
    <source>
        <dbReference type="EMBL" id="ODM97866.1"/>
    </source>
</evidence>
<evidence type="ECO:0000256" key="1">
    <source>
        <dbReference type="ARBA" id="ARBA00005536"/>
    </source>
</evidence>